<keyword evidence="3" id="KW-1185">Reference proteome</keyword>
<accession>A0A410G4A8</accession>
<reference evidence="2 3" key="1">
    <citation type="submission" date="2019-01" db="EMBL/GenBank/DDBJ databases">
        <title>Complete genome sequencing of Aequorivita sp. H23M31.</title>
        <authorList>
            <person name="Bae J.-W."/>
        </authorList>
    </citation>
    <scope>NUCLEOTIDE SEQUENCE [LARGE SCALE GENOMIC DNA]</scope>
    <source>
        <strain evidence="2 3">H23M31</strain>
    </source>
</reference>
<gene>
    <name evidence="2" type="ORF">EI546_10260</name>
</gene>
<dbReference type="AlphaFoldDB" id="A0A410G4A8"/>
<evidence type="ECO:0000313" key="3">
    <source>
        <dbReference type="Proteomes" id="UP000285517"/>
    </source>
</evidence>
<dbReference type="Proteomes" id="UP000285517">
    <property type="component" value="Chromosome"/>
</dbReference>
<dbReference type="RefSeq" id="WP_128250453.1">
    <property type="nucleotide sequence ID" value="NZ_CP034951.1"/>
</dbReference>
<keyword evidence="1" id="KW-0472">Membrane</keyword>
<evidence type="ECO:0000256" key="1">
    <source>
        <dbReference type="SAM" id="Phobius"/>
    </source>
</evidence>
<feature type="transmembrane region" description="Helical" evidence="1">
    <location>
        <begin position="14"/>
        <end position="32"/>
    </location>
</feature>
<dbReference type="EMBL" id="CP034951">
    <property type="protein sequence ID" value="QAA82079.1"/>
    <property type="molecule type" value="Genomic_DNA"/>
</dbReference>
<protein>
    <submittedName>
        <fullName evidence="2">Uncharacterized protein</fullName>
    </submittedName>
</protein>
<keyword evidence="1" id="KW-1133">Transmembrane helix</keyword>
<dbReference type="KEGG" id="aev:EI546_10260"/>
<organism evidence="2 3">
    <name type="scientific">Aequorivita ciconiae</name>
    <dbReference type="NCBI Taxonomy" id="2494375"/>
    <lineage>
        <taxon>Bacteria</taxon>
        <taxon>Pseudomonadati</taxon>
        <taxon>Bacteroidota</taxon>
        <taxon>Flavobacteriia</taxon>
        <taxon>Flavobacteriales</taxon>
        <taxon>Flavobacteriaceae</taxon>
        <taxon>Aequorivita</taxon>
    </lineage>
</organism>
<evidence type="ECO:0000313" key="2">
    <source>
        <dbReference type="EMBL" id="QAA82079.1"/>
    </source>
</evidence>
<proteinExistence type="predicted"/>
<name>A0A410G4A8_9FLAO</name>
<keyword evidence="1" id="KW-0812">Transmembrane</keyword>
<sequence>MKTQNKKIRIGKKVLKSILGFAIGIALGFGFVKLIKTDSKRTATIESTIHQNNNFDMTEKQVFNLSSLKEAKRINDSLKWTFENYEKEDIIIIKSVSRNNLTL</sequence>